<evidence type="ECO:0000313" key="2">
    <source>
        <dbReference type="EMBL" id="RVE75346.1"/>
    </source>
</evidence>
<evidence type="ECO:0000256" key="1">
    <source>
        <dbReference type="SAM" id="MobiDB-lite"/>
    </source>
</evidence>
<evidence type="ECO:0000313" key="3">
    <source>
        <dbReference type="Proteomes" id="UP000283210"/>
    </source>
</evidence>
<gene>
    <name evidence="2" type="ORF">OJAV_G00015910</name>
</gene>
<keyword evidence="3" id="KW-1185">Reference proteome</keyword>
<reference evidence="2 3" key="2">
    <citation type="submission" date="2019-01" db="EMBL/GenBank/DDBJ databases">
        <title>A chromosome length genome reference of the Java medaka (oryzias javanicus).</title>
        <authorList>
            <person name="Herpin A."/>
            <person name="Takehana Y."/>
            <person name="Naruse K."/>
            <person name="Ansai S."/>
            <person name="Kawaguchi M."/>
        </authorList>
    </citation>
    <scope>NUCLEOTIDE SEQUENCE [LARGE SCALE GENOMIC DNA]</scope>
    <source>
        <strain evidence="2">RS831</strain>
        <tissue evidence="2">Whole body</tissue>
    </source>
</reference>
<feature type="region of interest" description="Disordered" evidence="1">
    <location>
        <begin position="176"/>
        <end position="196"/>
    </location>
</feature>
<reference evidence="2 3" key="1">
    <citation type="submission" date="2018-11" db="EMBL/GenBank/DDBJ databases">
        <authorList>
            <person name="Lopez-Roques C."/>
            <person name="Donnadieu C."/>
            <person name="Bouchez O."/>
            <person name="Klopp C."/>
            <person name="Cabau C."/>
            <person name="Zahm M."/>
        </authorList>
    </citation>
    <scope>NUCLEOTIDE SEQUENCE [LARGE SCALE GENOMIC DNA]</scope>
    <source>
        <strain evidence="2">RS831</strain>
        <tissue evidence="2">Whole body</tissue>
    </source>
</reference>
<sequence length="196" mass="22359">MEALTNTEMEAIAKLERDAGVRRLSSHFPWSEFGDERENFHQEFVYDAAMLAVDSGFTPANVIQCVAFARGIYPQLEDLDLNKFLTLLRRVLTGRLRTLTPVQQHKFVQYFTDLWVEKRKLFKAVVGGATTQTLHQLQLEVELPPILCPLAQGSEIQTEAELQLLEKEEELKSLQEQQVTLRDAGTSNRNKKAAQK</sequence>
<accession>A0A437DK43</accession>
<dbReference type="Proteomes" id="UP000283210">
    <property type="component" value="Chromosome 2"/>
</dbReference>
<dbReference type="EMBL" id="CM012438">
    <property type="protein sequence ID" value="RVE75346.1"/>
    <property type="molecule type" value="Genomic_DNA"/>
</dbReference>
<dbReference type="OrthoDB" id="6103133at2759"/>
<name>A0A437DK43_ORYJA</name>
<protein>
    <submittedName>
        <fullName evidence="2">Uncharacterized protein</fullName>
    </submittedName>
</protein>
<dbReference type="AlphaFoldDB" id="A0A437DK43"/>
<proteinExistence type="predicted"/>
<organism evidence="2 3">
    <name type="scientific">Oryzias javanicus</name>
    <name type="common">Javanese ricefish</name>
    <name type="synonym">Aplocheilus javanicus</name>
    <dbReference type="NCBI Taxonomy" id="123683"/>
    <lineage>
        <taxon>Eukaryota</taxon>
        <taxon>Metazoa</taxon>
        <taxon>Chordata</taxon>
        <taxon>Craniata</taxon>
        <taxon>Vertebrata</taxon>
        <taxon>Euteleostomi</taxon>
        <taxon>Actinopterygii</taxon>
        <taxon>Neopterygii</taxon>
        <taxon>Teleostei</taxon>
        <taxon>Neoteleostei</taxon>
        <taxon>Acanthomorphata</taxon>
        <taxon>Ovalentaria</taxon>
        <taxon>Atherinomorphae</taxon>
        <taxon>Beloniformes</taxon>
        <taxon>Adrianichthyidae</taxon>
        <taxon>Oryziinae</taxon>
        <taxon>Oryzias</taxon>
    </lineage>
</organism>